<dbReference type="EMBL" id="OW240921">
    <property type="protein sequence ID" value="CAH2320005.1"/>
    <property type="molecule type" value="Genomic_DNA"/>
</dbReference>
<evidence type="ECO:0000256" key="1">
    <source>
        <dbReference type="SAM" id="MobiDB-lite"/>
    </source>
</evidence>
<sequence>MASINPLRTEQGGGACYPTRAEAIFHSSQALRIKSIKISLPLTHPTSPHALSASAQRATSPDAFFPTAAAAETETQNRGLLHPNEPRPRGPVAWIPGRAHRHLLHPGPIHSSDSYAGNGTQITKATRYCWGQGYWDYAPKAYPAQTQNSGRNAGGYPGTYHTPTMARTAGAPTDPQNRSTGARTYWAAPKSAAAYPGSTRP</sequence>
<accession>A0AAD1T910</accession>
<evidence type="ECO:0000313" key="2">
    <source>
        <dbReference type="EMBL" id="CAH2320005.1"/>
    </source>
</evidence>
<keyword evidence="3" id="KW-1185">Reference proteome</keyword>
<name>A0AAD1T910_PELCU</name>
<dbReference type="Proteomes" id="UP001295444">
    <property type="component" value="Chromosome 10"/>
</dbReference>
<proteinExistence type="predicted"/>
<protein>
    <submittedName>
        <fullName evidence="2">Uncharacterized protein</fullName>
    </submittedName>
</protein>
<organism evidence="2 3">
    <name type="scientific">Pelobates cultripes</name>
    <name type="common">Western spadefoot toad</name>
    <dbReference type="NCBI Taxonomy" id="61616"/>
    <lineage>
        <taxon>Eukaryota</taxon>
        <taxon>Metazoa</taxon>
        <taxon>Chordata</taxon>
        <taxon>Craniata</taxon>
        <taxon>Vertebrata</taxon>
        <taxon>Euteleostomi</taxon>
        <taxon>Amphibia</taxon>
        <taxon>Batrachia</taxon>
        <taxon>Anura</taxon>
        <taxon>Pelobatoidea</taxon>
        <taxon>Pelobatidae</taxon>
        <taxon>Pelobates</taxon>
    </lineage>
</organism>
<feature type="region of interest" description="Disordered" evidence="1">
    <location>
        <begin position="144"/>
        <end position="201"/>
    </location>
</feature>
<gene>
    <name evidence="2" type="ORF">PECUL_23A018334</name>
</gene>
<dbReference type="AlphaFoldDB" id="A0AAD1T910"/>
<reference evidence="2" key="1">
    <citation type="submission" date="2022-03" db="EMBL/GenBank/DDBJ databases">
        <authorList>
            <person name="Alioto T."/>
            <person name="Alioto T."/>
            <person name="Gomez Garrido J."/>
        </authorList>
    </citation>
    <scope>NUCLEOTIDE SEQUENCE</scope>
</reference>
<evidence type="ECO:0000313" key="3">
    <source>
        <dbReference type="Proteomes" id="UP001295444"/>
    </source>
</evidence>